<dbReference type="GO" id="GO:0016787">
    <property type="term" value="F:hydrolase activity"/>
    <property type="evidence" value="ECO:0007669"/>
    <property type="project" value="UniProtKB-KW"/>
</dbReference>
<sequence>MRFIIVVFSFFLLTNAAFAQNNIYIIHGYGANVNDHWFGYIERNISDQNNRVIKIALPDSSRPHLLAWNKTLKDNIPRIDKHTFFVAHSLGCITLLDYLAQSNFQQIGGVVCVSGFSERLKALPQLDGYILATKKDFSFKNKILHGQMFISDHDQYVPKELSLALAQELNFAYTVIPNAGHFLASDGYIEFPQLLDWLRNATEAHD</sequence>
<dbReference type="RefSeq" id="WP_042089649.1">
    <property type="nucleotide sequence ID" value="NZ_BKNL01000119.1"/>
</dbReference>
<dbReference type="PANTHER" id="PTHR15394:SF3">
    <property type="entry name" value="SERINE HYDROLASE RBBP9"/>
    <property type="match status" value="1"/>
</dbReference>
<keyword evidence="1" id="KW-0378">Hydrolase</keyword>
<name>A0A0A8TPP9_ACIBZ</name>
<dbReference type="InterPro" id="IPR010662">
    <property type="entry name" value="RBBP9/YdeN"/>
</dbReference>
<organism evidence="1 2">
    <name type="scientific">Acinetobacter bereziniae</name>
    <name type="common">Acinetobacter genomosp. 10</name>
    <dbReference type="NCBI Taxonomy" id="106648"/>
    <lineage>
        <taxon>Bacteria</taxon>
        <taxon>Pseudomonadati</taxon>
        <taxon>Pseudomonadota</taxon>
        <taxon>Gammaproteobacteria</taxon>
        <taxon>Moraxellales</taxon>
        <taxon>Moraxellaceae</taxon>
        <taxon>Acinetobacter</taxon>
    </lineage>
</organism>
<dbReference type="AlphaFoldDB" id="A0A0A8TPP9"/>
<protein>
    <submittedName>
        <fullName evidence="1">Alpha/beta hydrolase</fullName>
    </submittedName>
</protein>
<dbReference type="InterPro" id="IPR029058">
    <property type="entry name" value="AB_hydrolase_fold"/>
</dbReference>
<dbReference type="Gene3D" id="3.40.50.1820">
    <property type="entry name" value="alpha/beta hydrolase"/>
    <property type="match status" value="1"/>
</dbReference>
<evidence type="ECO:0000313" key="1">
    <source>
        <dbReference type="EMBL" id="UUN99468.1"/>
    </source>
</evidence>
<accession>A0A0A8TPP9</accession>
<evidence type="ECO:0000313" key="2">
    <source>
        <dbReference type="Proteomes" id="UP000644140"/>
    </source>
</evidence>
<dbReference type="Pfam" id="PF06821">
    <property type="entry name" value="Ser_hydrolase"/>
    <property type="match status" value="1"/>
</dbReference>
<reference evidence="1" key="1">
    <citation type="submission" date="2022-02" db="EMBL/GenBank/DDBJ databases">
        <title>Characterization of Tn125 harboring carbapenem-resistant Acinetobacter bereziniae clinical isolates.</title>
        <authorList>
            <person name="Wong N.-K."/>
            <person name="Pan Q."/>
        </authorList>
    </citation>
    <scope>NUCLEOTIDE SEQUENCE</scope>
    <source>
        <strain evidence="1">GD03393</strain>
    </source>
</reference>
<dbReference type="eggNOG" id="COG3545">
    <property type="taxonomic scope" value="Bacteria"/>
</dbReference>
<proteinExistence type="predicted"/>
<gene>
    <name evidence="1" type="ORF">I9054_008505</name>
</gene>
<dbReference type="Proteomes" id="UP000644140">
    <property type="component" value="Chromosome"/>
</dbReference>
<dbReference type="EMBL" id="CP092085">
    <property type="protein sequence ID" value="UUN99468.1"/>
    <property type="molecule type" value="Genomic_DNA"/>
</dbReference>
<dbReference type="PANTHER" id="PTHR15394">
    <property type="entry name" value="SERINE HYDROLASE RBBP9"/>
    <property type="match status" value="1"/>
</dbReference>
<dbReference type="SUPFAM" id="SSF53474">
    <property type="entry name" value="alpha/beta-Hydrolases"/>
    <property type="match status" value="1"/>
</dbReference>